<dbReference type="InterPro" id="IPR029000">
    <property type="entry name" value="Cyclophilin-like_dom_sf"/>
</dbReference>
<keyword evidence="1" id="KW-0547">Nucleotide-binding</keyword>
<evidence type="ECO:0000313" key="6">
    <source>
        <dbReference type="Proteomes" id="UP000012488"/>
    </source>
</evidence>
<keyword evidence="2" id="KW-0378">Hydrolase</keyword>
<protein>
    <submittedName>
        <fullName evidence="5">Biotin-dependent carboxyltransferase family protein</fullName>
    </submittedName>
</protein>
<dbReference type="Proteomes" id="UP000012488">
    <property type="component" value="Chromosome"/>
</dbReference>
<dbReference type="GO" id="GO:0016787">
    <property type="term" value="F:hydrolase activity"/>
    <property type="evidence" value="ECO:0007669"/>
    <property type="project" value="UniProtKB-KW"/>
</dbReference>
<evidence type="ECO:0000313" key="5">
    <source>
        <dbReference type="EMBL" id="QGY02529.1"/>
    </source>
</evidence>
<proteinExistence type="predicted"/>
<dbReference type="Pfam" id="PF02626">
    <property type="entry name" value="CT_A_B"/>
    <property type="match status" value="1"/>
</dbReference>
<reference evidence="5 6" key="1">
    <citation type="journal article" date="2012" name="Genet. Mol. Biol.">
        <title>Analysis of 16S rRNA and mxaF genes revealing insights into Methylobacterium niche-specific plant association.</title>
        <authorList>
            <person name="Dourado M.N."/>
            <person name="Andreote F.D."/>
            <person name="Dini-Andreote F."/>
            <person name="Conti R."/>
            <person name="Araujo J.M."/>
            <person name="Araujo W.L."/>
        </authorList>
    </citation>
    <scope>NUCLEOTIDE SEQUENCE [LARGE SCALE GENOMIC DNA]</scope>
    <source>
        <strain evidence="5 6">SR1.6/6</strain>
    </source>
</reference>
<evidence type="ECO:0000256" key="2">
    <source>
        <dbReference type="ARBA" id="ARBA00022801"/>
    </source>
</evidence>
<dbReference type="SMART" id="SM00797">
    <property type="entry name" value="AHS2"/>
    <property type="match status" value="1"/>
</dbReference>
<dbReference type="PANTHER" id="PTHR43309:SF5">
    <property type="entry name" value="5-OXOPROLINASE SUBUNIT C"/>
    <property type="match status" value="1"/>
</dbReference>
<dbReference type="InterPro" id="IPR003778">
    <property type="entry name" value="CT_A_B"/>
</dbReference>
<dbReference type="SUPFAM" id="SSF50891">
    <property type="entry name" value="Cyclophilin-like"/>
    <property type="match status" value="1"/>
</dbReference>
<reference evidence="5 6" key="2">
    <citation type="journal article" date="2013" name="Genome Announc.">
        <title>Draft Genome Sequence of Methylobacterium mesophilicum Strain SR1.6/6, Isolated from Citrus sinensis.</title>
        <authorList>
            <person name="Marinho Almeida D."/>
            <person name="Dini-Andreote F."/>
            <person name="Camargo Neves A.A."/>
            <person name="Juca Ramos R.T."/>
            <person name="Andreote F.D."/>
            <person name="Carneiro A.R."/>
            <person name="Oliveira de Souza Lima A."/>
            <person name="Caracciolo Gomes de Sa P.H."/>
            <person name="Ribeiro Barbosa M.S."/>
            <person name="Araujo W.L."/>
            <person name="Silva A."/>
        </authorList>
    </citation>
    <scope>NUCLEOTIDE SEQUENCE [LARGE SCALE GENOMIC DNA]</scope>
    <source>
        <strain evidence="5 6">SR1.6/6</strain>
    </source>
</reference>
<sequence length="355" mass="36345">MGALVIEAAGPGVTLQDGGRHGYLRYGITAAGPMDPLMHATANRAAGNPLDAIAIEISTGGVTVAAEDGPLGIALVAPGFRIALDGATLPGAVALTLAPGQTLAVRAGDAGSWGYLAVCGRLDVTPVLGSTATHTRSALGGLDGRGLAAGDRLPVADDRPADGAPHRLVIPWLQRDARPIRVVLGPQDDYFAPDQIAAFLDGPWTVSPRGDRMACFLDGTPLAHARGHDIVSDGVAMGAIQVPGNGLPIVLMADRQSTGGYPKIATVIGADLGRLAQVRGGTHLRFRSVTVAEAVDARRAERDALREPVAREPVVRTDFASDFLLGLNLVGGVTDAHAWPSESAPGAPPQDRAGG</sequence>
<dbReference type="NCBIfam" id="TIGR00724">
    <property type="entry name" value="urea_amlyse_rel"/>
    <property type="match status" value="1"/>
</dbReference>
<evidence type="ECO:0000256" key="3">
    <source>
        <dbReference type="ARBA" id="ARBA00022840"/>
    </source>
</evidence>
<accession>A0A6B9FKR0</accession>
<dbReference type="GO" id="GO:0005524">
    <property type="term" value="F:ATP binding"/>
    <property type="evidence" value="ECO:0007669"/>
    <property type="project" value="UniProtKB-KW"/>
</dbReference>
<dbReference type="InterPro" id="IPR052708">
    <property type="entry name" value="PxpC"/>
</dbReference>
<name>A0A6B9FKR0_9HYPH</name>
<organism evidence="5 6">
    <name type="scientific">Methylobacterium mesophilicum SR1.6/6</name>
    <dbReference type="NCBI Taxonomy" id="908290"/>
    <lineage>
        <taxon>Bacteria</taxon>
        <taxon>Pseudomonadati</taxon>
        <taxon>Pseudomonadota</taxon>
        <taxon>Alphaproteobacteria</taxon>
        <taxon>Hyphomicrobiales</taxon>
        <taxon>Methylobacteriaceae</taxon>
        <taxon>Methylobacterium</taxon>
    </lineage>
</organism>
<dbReference type="RefSeq" id="WP_010682925.1">
    <property type="nucleotide sequence ID" value="NZ_CP043538.1"/>
</dbReference>
<dbReference type="PANTHER" id="PTHR43309">
    <property type="entry name" value="5-OXOPROLINASE SUBUNIT C"/>
    <property type="match status" value="1"/>
</dbReference>
<dbReference type="KEGG" id="mmes:MMSR116_12090"/>
<dbReference type="EMBL" id="CP043538">
    <property type="protein sequence ID" value="QGY02529.1"/>
    <property type="molecule type" value="Genomic_DNA"/>
</dbReference>
<dbReference type="Gene3D" id="2.40.100.10">
    <property type="entry name" value="Cyclophilin-like"/>
    <property type="match status" value="1"/>
</dbReference>
<evidence type="ECO:0000259" key="4">
    <source>
        <dbReference type="SMART" id="SM00797"/>
    </source>
</evidence>
<dbReference type="OrthoDB" id="9768696at2"/>
<dbReference type="GO" id="GO:0016740">
    <property type="term" value="F:transferase activity"/>
    <property type="evidence" value="ECO:0007669"/>
    <property type="project" value="UniProtKB-KW"/>
</dbReference>
<keyword evidence="3" id="KW-0067">ATP-binding</keyword>
<keyword evidence="5" id="KW-0808">Transferase</keyword>
<gene>
    <name evidence="5" type="ORF">MMSR116_12090</name>
</gene>
<feature type="domain" description="Carboxyltransferase" evidence="4">
    <location>
        <begin position="25"/>
        <end position="305"/>
    </location>
</feature>
<dbReference type="AlphaFoldDB" id="A0A6B9FKR0"/>
<evidence type="ECO:0000256" key="1">
    <source>
        <dbReference type="ARBA" id="ARBA00022741"/>
    </source>
</evidence>